<proteinExistence type="predicted"/>
<evidence type="ECO:0000313" key="1">
    <source>
        <dbReference type="EMBL" id="KFB40434.1"/>
    </source>
</evidence>
<dbReference type="EMBL" id="ATLV01015458">
    <property type="status" value="NOT_ANNOTATED_CDS"/>
    <property type="molecule type" value="Genomic_DNA"/>
</dbReference>
<organism evidence="1">
    <name type="scientific">Anopheles sinensis</name>
    <name type="common">Mosquito</name>
    <dbReference type="NCBI Taxonomy" id="74873"/>
    <lineage>
        <taxon>Eukaryota</taxon>
        <taxon>Metazoa</taxon>
        <taxon>Ecdysozoa</taxon>
        <taxon>Arthropoda</taxon>
        <taxon>Hexapoda</taxon>
        <taxon>Insecta</taxon>
        <taxon>Pterygota</taxon>
        <taxon>Neoptera</taxon>
        <taxon>Endopterygota</taxon>
        <taxon>Diptera</taxon>
        <taxon>Nematocera</taxon>
        <taxon>Culicoidea</taxon>
        <taxon>Culicidae</taxon>
        <taxon>Anophelinae</taxon>
        <taxon>Anopheles</taxon>
    </lineage>
</organism>
<sequence length="67" mass="7808">MAHLAPPSLLQFLKHHPLCVQCKYLRVEAYQVKAKWRGCRTISENKRFGEERQDGCFIGGVQMDREC</sequence>
<name>A0A084VR40_ANOSI</name>
<dbReference type="EnsemblMetazoa" id="ASIC007930-RA">
    <property type="protein sequence ID" value="ASIC007930-PA"/>
    <property type="gene ID" value="ASIC007930"/>
</dbReference>
<dbReference type="VEuPathDB" id="VectorBase:ASIC007930"/>
<evidence type="ECO:0000313" key="3">
    <source>
        <dbReference type="Proteomes" id="UP000030765"/>
    </source>
</evidence>
<reference evidence="1 3" key="1">
    <citation type="journal article" date="2014" name="BMC Genomics">
        <title>Genome sequence of Anopheles sinensis provides insight into genetics basis of mosquito competence for malaria parasites.</title>
        <authorList>
            <person name="Zhou D."/>
            <person name="Zhang D."/>
            <person name="Ding G."/>
            <person name="Shi L."/>
            <person name="Hou Q."/>
            <person name="Ye Y."/>
            <person name="Xu Y."/>
            <person name="Zhou H."/>
            <person name="Xiong C."/>
            <person name="Li S."/>
            <person name="Yu J."/>
            <person name="Hong S."/>
            <person name="Yu X."/>
            <person name="Zou P."/>
            <person name="Chen C."/>
            <person name="Chang X."/>
            <person name="Wang W."/>
            <person name="Lv Y."/>
            <person name="Sun Y."/>
            <person name="Ma L."/>
            <person name="Shen B."/>
            <person name="Zhu C."/>
        </authorList>
    </citation>
    <scope>NUCLEOTIDE SEQUENCE [LARGE SCALE GENOMIC DNA]</scope>
</reference>
<gene>
    <name evidence="1" type="ORF">ZHAS_00007930</name>
</gene>
<dbReference type="AlphaFoldDB" id="A0A084VR40"/>
<keyword evidence="3" id="KW-1185">Reference proteome</keyword>
<reference evidence="2" key="2">
    <citation type="submission" date="2020-05" db="UniProtKB">
        <authorList>
            <consortium name="EnsemblMetazoa"/>
        </authorList>
    </citation>
    <scope>IDENTIFICATION</scope>
</reference>
<dbReference type="Proteomes" id="UP000030765">
    <property type="component" value="Unassembled WGS sequence"/>
</dbReference>
<protein>
    <submittedName>
        <fullName evidence="1 2">c-Myc-binding protein</fullName>
    </submittedName>
</protein>
<evidence type="ECO:0000313" key="2">
    <source>
        <dbReference type="EnsemblMetazoa" id="ASIC007930-PA"/>
    </source>
</evidence>
<accession>A0A084VR40</accession>
<dbReference type="EMBL" id="KE525014">
    <property type="protein sequence ID" value="KFB40434.1"/>
    <property type="molecule type" value="Genomic_DNA"/>
</dbReference>